<dbReference type="Proteomes" id="UP000696931">
    <property type="component" value="Unassembled WGS sequence"/>
</dbReference>
<feature type="region of interest" description="Disordered" evidence="1">
    <location>
        <begin position="25"/>
        <end position="59"/>
    </location>
</feature>
<accession>A0A933W983</accession>
<feature type="signal peptide" evidence="2">
    <location>
        <begin position="1"/>
        <end position="24"/>
    </location>
</feature>
<dbReference type="Pfam" id="PF01738">
    <property type="entry name" value="DLH"/>
    <property type="match status" value="1"/>
</dbReference>
<dbReference type="AlphaFoldDB" id="A0A933W983"/>
<evidence type="ECO:0000256" key="2">
    <source>
        <dbReference type="SAM" id="SignalP"/>
    </source>
</evidence>
<evidence type="ECO:0000313" key="4">
    <source>
        <dbReference type="EMBL" id="MBI5170337.1"/>
    </source>
</evidence>
<protein>
    <submittedName>
        <fullName evidence="4">Dienelactone hydrolase family protein</fullName>
    </submittedName>
</protein>
<dbReference type="InterPro" id="IPR029058">
    <property type="entry name" value="AB_hydrolase_fold"/>
</dbReference>
<organism evidence="4 5">
    <name type="scientific">Eiseniibacteriota bacterium</name>
    <dbReference type="NCBI Taxonomy" id="2212470"/>
    <lineage>
        <taxon>Bacteria</taxon>
        <taxon>Candidatus Eiseniibacteriota</taxon>
    </lineage>
</organism>
<feature type="compositionally biased region" description="Low complexity" evidence="1">
    <location>
        <begin position="37"/>
        <end position="51"/>
    </location>
</feature>
<dbReference type="Gene3D" id="3.40.50.1820">
    <property type="entry name" value="alpha/beta hydrolase"/>
    <property type="match status" value="1"/>
</dbReference>
<evidence type="ECO:0000313" key="5">
    <source>
        <dbReference type="Proteomes" id="UP000696931"/>
    </source>
</evidence>
<evidence type="ECO:0000259" key="3">
    <source>
        <dbReference type="Pfam" id="PF01738"/>
    </source>
</evidence>
<dbReference type="InterPro" id="IPR002925">
    <property type="entry name" value="Dienelactn_hydro"/>
</dbReference>
<feature type="domain" description="Dienelactone hydrolase" evidence="3">
    <location>
        <begin position="89"/>
        <end position="303"/>
    </location>
</feature>
<feature type="chain" id="PRO_5037275100" evidence="2">
    <location>
        <begin position="25"/>
        <end position="310"/>
    </location>
</feature>
<proteinExistence type="predicted"/>
<comment type="caution">
    <text evidence="4">The sequence shown here is derived from an EMBL/GenBank/DDBJ whole genome shotgun (WGS) entry which is preliminary data.</text>
</comment>
<dbReference type="PANTHER" id="PTHR46623">
    <property type="entry name" value="CARBOXYMETHYLENEBUTENOLIDASE-RELATED"/>
    <property type="match status" value="1"/>
</dbReference>
<name>A0A933W983_UNCEI</name>
<feature type="compositionally biased region" description="Basic and acidic residues" evidence="1">
    <location>
        <begin position="25"/>
        <end position="36"/>
    </location>
</feature>
<dbReference type="EMBL" id="JACRIW010000090">
    <property type="protein sequence ID" value="MBI5170337.1"/>
    <property type="molecule type" value="Genomic_DNA"/>
</dbReference>
<evidence type="ECO:0000256" key="1">
    <source>
        <dbReference type="SAM" id="MobiDB-lite"/>
    </source>
</evidence>
<gene>
    <name evidence="4" type="ORF">HZA61_12685</name>
</gene>
<dbReference type="PANTHER" id="PTHR46623:SF6">
    <property type="entry name" value="ALPHA_BETA-HYDROLASES SUPERFAMILY PROTEIN"/>
    <property type="match status" value="1"/>
</dbReference>
<keyword evidence="2" id="KW-0732">Signal</keyword>
<dbReference type="GO" id="GO:0016787">
    <property type="term" value="F:hydrolase activity"/>
    <property type="evidence" value="ECO:0007669"/>
    <property type="project" value="UniProtKB-KW"/>
</dbReference>
<reference evidence="4" key="1">
    <citation type="submission" date="2020-07" db="EMBL/GenBank/DDBJ databases">
        <title>Huge and variable diversity of episymbiotic CPR bacteria and DPANN archaea in groundwater ecosystems.</title>
        <authorList>
            <person name="He C.Y."/>
            <person name="Keren R."/>
            <person name="Whittaker M."/>
            <person name="Farag I.F."/>
            <person name="Doudna J."/>
            <person name="Cate J.H.D."/>
            <person name="Banfield J.F."/>
        </authorList>
    </citation>
    <scope>NUCLEOTIDE SEQUENCE</scope>
    <source>
        <strain evidence="4">NC_groundwater_1813_Pr3_B-0.1um_71_17</strain>
    </source>
</reference>
<sequence length="310" mass="32905">MTTPTRTIVLLAALSLCAPSFARAQGHDGHEGHDHGAMAAPTAAAAPATPARDPNLPAGEAGAKQVLETSPRHGEFVDVPVPGRDTPLRAWVVYPERRDKAPVVIVIHEIFGLTDWIRGVTDQLAKEGFLAIAPDLLSGLGPNGGGTESLASRDEAVKLVRTLKSDSVQAALAATRAWATAQPAANGRSASVGFCWGGSTSFAFAIAQPSLDGAIVYYGTSPDSASLQRLAPPVLGLYGEDDVRVVATVEPARRVLAARKRPFETHLYKGAGHGFLRQQDQREGANLAASRQAGERTIQFLREKTRDKRR</sequence>
<keyword evidence="4" id="KW-0378">Hydrolase</keyword>
<dbReference type="InterPro" id="IPR051049">
    <property type="entry name" value="Dienelactone_hydrolase-like"/>
</dbReference>
<dbReference type="SUPFAM" id="SSF53474">
    <property type="entry name" value="alpha/beta-Hydrolases"/>
    <property type="match status" value="1"/>
</dbReference>